<protein>
    <submittedName>
        <fullName evidence="1">Uncharacterized protein</fullName>
    </submittedName>
</protein>
<dbReference type="AlphaFoldDB" id="A0A5D2J3S3"/>
<keyword evidence="2" id="KW-1185">Reference proteome</keyword>
<reference evidence="1 2" key="1">
    <citation type="submission" date="2019-07" db="EMBL/GenBank/DDBJ databases">
        <title>WGS assembly of Gossypium tomentosum.</title>
        <authorList>
            <person name="Chen Z.J."/>
            <person name="Sreedasyam A."/>
            <person name="Ando A."/>
            <person name="Song Q."/>
            <person name="De L."/>
            <person name="Hulse-Kemp A."/>
            <person name="Ding M."/>
            <person name="Ye W."/>
            <person name="Kirkbride R."/>
            <person name="Jenkins J."/>
            <person name="Plott C."/>
            <person name="Lovell J."/>
            <person name="Lin Y.-M."/>
            <person name="Vaughn R."/>
            <person name="Liu B."/>
            <person name="Li W."/>
            <person name="Simpson S."/>
            <person name="Scheffler B."/>
            <person name="Saski C."/>
            <person name="Grover C."/>
            <person name="Hu G."/>
            <person name="Conover J."/>
            <person name="Carlson J."/>
            <person name="Shu S."/>
            <person name="Boston L."/>
            <person name="Williams M."/>
            <person name="Peterson D."/>
            <person name="Mcgee K."/>
            <person name="Jones D."/>
            <person name="Wendel J."/>
            <person name="Stelly D."/>
            <person name="Grimwood J."/>
            <person name="Schmutz J."/>
        </authorList>
    </citation>
    <scope>NUCLEOTIDE SEQUENCE [LARGE SCALE GENOMIC DNA]</scope>
    <source>
        <strain evidence="1">7179.01</strain>
    </source>
</reference>
<evidence type="ECO:0000313" key="1">
    <source>
        <dbReference type="EMBL" id="TYH49380.1"/>
    </source>
</evidence>
<sequence>MHRRRGQRPTTKKMGFLALVQLPEGLAFLAPKGRRERISHALLGPTSATEKDLRQRSRDPLGGLTRVESQRLAISDGGHARRRAALGLGRGRSGALGFTEMFILWTCWARFWLDFGLLGLGLVRFGF</sequence>
<evidence type="ECO:0000313" key="2">
    <source>
        <dbReference type="Proteomes" id="UP000322667"/>
    </source>
</evidence>
<gene>
    <name evidence="1" type="ORF">ES332_D10G132400v1</name>
</gene>
<dbReference type="EMBL" id="CM017632">
    <property type="protein sequence ID" value="TYH49380.1"/>
    <property type="molecule type" value="Genomic_DNA"/>
</dbReference>
<organism evidence="1 2">
    <name type="scientific">Gossypium tomentosum</name>
    <name type="common">Hawaiian cotton</name>
    <name type="synonym">Gossypium sandvicense</name>
    <dbReference type="NCBI Taxonomy" id="34277"/>
    <lineage>
        <taxon>Eukaryota</taxon>
        <taxon>Viridiplantae</taxon>
        <taxon>Streptophyta</taxon>
        <taxon>Embryophyta</taxon>
        <taxon>Tracheophyta</taxon>
        <taxon>Spermatophyta</taxon>
        <taxon>Magnoliopsida</taxon>
        <taxon>eudicotyledons</taxon>
        <taxon>Gunneridae</taxon>
        <taxon>Pentapetalae</taxon>
        <taxon>rosids</taxon>
        <taxon>malvids</taxon>
        <taxon>Malvales</taxon>
        <taxon>Malvaceae</taxon>
        <taxon>Malvoideae</taxon>
        <taxon>Gossypium</taxon>
    </lineage>
</organism>
<name>A0A5D2J3S3_GOSTO</name>
<accession>A0A5D2J3S3</accession>
<proteinExistence type="predicted"/>
<dbReference type="Proteomes" id="UP000322667">
    <property type="component" value="Chromosome D10"/>
</dbReference>